<name>A0A8X6SAM7_TRICX</name>
<proteinExistence type="predicted"/>
<keyword evidence="3" id="KW-1185">Reference proteome</keyword>
<protein>
    <submittedName>
        <fullName evidence="2">Uncharacterized protein</fullName>
    </submittedName>
</protein>
<gene>
    <name evidence="2" type="ORF">TNCV_2565151</name>
</gene>
<comment type="caution">
    <text evidence="2">The sequence shown here is derived from an EMBL/GenBank/DDBJ whole genome shotgun (WGS) entry which is preliminary data.</text>
</comment>
<dbReference type="Proteomes" id="UP000887159">
    <property type="component" value="Unassembled WGS sequence"/>
</dbReference>
<organism evidence="2 3">
    <name type="scientific">Trichonephila clavipes</name>
    <name type="common">Golden silk orbweaver</name>
    <name type="synonym">Nephila clavipes</name>
    <dbReference type="NCBI Taxonomy" id="2585209"/>
    <lineage>
        <taxon>Eukaryota</taxon>
        <taxon>Metazoa</taxon>
        <taxon>Ecdysozoa</taxon>
        <taxon>Arthropoda</taxon>
        <taxon>Chelicerata</taxon>
        <taxon>Arachnida</taxon>
        <taxon>Araneae</taxon>
        <taxon>Araneomorphae</taxon>
        <taxon>Entelegynae</taxon>
        <taxon>Araneoidea</taxon>
        <taxon>Nephilidae</taxon>
        <taxon>Trichonephila</taxon>
    </lineage>
</organism>
<dbReference type="EMBL" id="BMAU01021298">
    <property type="protein sequence ID" value="GFY10487.1"/>
    <property type="molecule type" value="Genomic_DNA"/>
</dbReference>
<dbReference type="AlphaFoldDB" id="A0A8X6SAM7"/>
<feature type="compositionally biased region" description="Polar residues" evidence="1">
    <location>
        <begin position="21"/>
        <end position="61"/>
    </location>
</feature>
<evidence type="ECO:0000313" key="2">
    <source>
        <dbReference type="EMBL" id="GFY10487.1"/>
    </source>
</evidence>
<reference evidence="2" key="1">
    <citation type="submission" date="2020-08" db="EMBL/GenBank/DDBJ databases">
        <title>Multicomponent nature underlies the extraordinary mechanical properties of spider dragline silk.</title>
        <authorList>
            <person name="Kono N."/>
            <person name="Nakamura H."/>
            <person name="Mori M."/>
            <person name="Yoshida Y."/>
            <person name="Ohtoshi R."/>
            <person name="Malay A.D."/>
            <person name="Moran D.A.P."/>
            <person name="Tomita M."/>
            <person name="Numata K."/>
            <person name="Arakawa K."/>
        </authorList>
    </citation>
    <scope>NUCLEOTIDE SEQUENCE</scope>
</reference>
<evidence type="ECO:0000313" key="3">
    <source>
        <dbReference type="Proteomes" id="UP000887159"/>
    </source>
</evidence>
<accession>A0A8X6SAM7</accession>
<sequence>MSDTRILCKLDPSPPSLMPAVSTSSSSTQAHLHPSTSSEIPTLQSESQFHIPISSTTTSPGNSLNTSVSSLSTETRIFPTTSNKFVALSTGVQPSVPLP</sequence>
<feature type="region of interest" description="Disordered" evidence="1">
    <location>
        <begin position="1"/>
        <end position="68"/>
    </location>
</feature>
<evidence type="ECO:0000256" key="1">
    <source>
        <dbReference type="SAM" id="MobiDB-lite"/>
    </source>
</evidence>